<protein>
    <submittedName>
        <fullName evidence="2">Uncharacterized protein</fullName>
    </submittedName>
</protein>
<reference evidence="2" key="1">
    <citation type="submission" date="2014-01" db="EMBL/GenBank/DDBJ databases">
        <authorList>
            <person name="Aslett M."/>
        </authorList>
    </citation>
    <scope>NUCLEOTIDE SEQUENCE</scope>
</reference>
<keyword evidence="1" id="KW-0472">Membrane</keyword>
<dbReference type="Proteomes" id="UP000030665">
    <property type="component" value="Unassembled WGS sequence"/>
</dbReference>
<proteinExistence type="predicted"/>
<gene>
    <name evidence="2" type="ORF">TTRE_0000124601</name>
</gene>
<accession>A0A077YZU4</accession>
<evidence type="ECO:0000256" key="1">
    <source>
        <dbReference type="SAM" id="Phobius"/>
    </source>
</evidence>
<evidence type="ECO:0000313" key="2">
    <source>
        <dbReference type="EMBL" id="CDW52983.1"/>
    </source>
</evidence>
<keyword evidence="1" id="KW-1133">Transmembrane helix</keyword>
<evidence type="ECO:0000313" key="3">
    <source>
        <dbReference type="Proteomes" id="UP000030665"/>
    </source>
</evidence>
<dbReference type="AlphaFoldDB" id="A0A077YZU4"/>
<keyword evidence="1" id="KW-0812">Transmembrane</keyword>
<reference evidence="2" key="2">
    <citation type="submission" date="2014-03" db="EMBL/GenBank/DDBJ databases">
        <title>The whipworm genome and dual-species transcriptomics of an intimate host-pathogen interaction.</title>
        <authorList>
            <person name="Foth B.J."/>
            <person name="Tsai I.J."/>
            <person name="Reid A.J."/>
            <person name="Bancroft A.J."/>
            <person name="Nichol S."/>
            <person name="Tracey A."/>
            <person name="Holroyd N."/>
            <person name="Cotton J.A."/>
            <person name="Stanley E.J."/>
            <person name="Zarowiecki M."/>
            <person name="Liu J.Z."/>
            <person name="Huckvale T."/>
            <person name="Cooper P.J."/>
            <person name="Grencis R.K."/>
            <person name="Berriman M."/>
        </authorList>
    </citation>
    <scope>NUCLEOTIDE SEQUENCE [LARGE SCALE GENOMIC DNA]</scope>
</reference>
<organism evidence="2 3">
    <name type="scientific">Trichuris trichiura</name>
    <name type="common">Whipworm</name>
    <name type="synonym">Trichocephalus trichiurus</name>
    <dbReference type="NCBI Taxonomy" id="36087"/>
    <lineage>
        <taxon>Eukaryota</taxon>
        <taxon>Metazoa</taxon>
        <taxon>Ecdysozoa</taxon>
        <taxon>Nematoda</taxon>
        <taxon>Enoplea</taxon>
        <taxon>Dorylaimia</taxon>
        <taxon>Trichinellida</taxon>
        <taxon>Trichuridae</taxon>
        <taxon>Trichuris</taxon>
    </lineage>
</organism>
<sequence>MGSSNRELVLQLEKLYVLAKLVSERCALDPASENVQRTAVELLEDRGVAVGVVAFQMIVVIHMVGDVVHMGIVIQTAVVVHAGDAILAAVRVVAVQMVHTQLILKMKISSMEINI</sequence>
<dbReference type="EMBL" id="HG805837">
    <property type="protein sequence ID" value="CDW52983.1"/>
    <property type="molecule type" value="Genomic_DNA"/>
</dbReference>
<keyword evidence="3" id="KW-1185">Reference proteome</keyword>
<feature type="transmembrane region" description="Helical" evidence="1">
    <location>
        <begin position="47"/>
        <end position="65"/>
    </location>
</feature>
<name>A0A077YZU4_TRITR</name>